<dbReference type="PANTHER" id="PTHR43480:SF1">
    <property type="entry name" value="ACYL-[ACYL-CARRIER-PROTEIN]--UDP-N-ACETYLGLUCOSAMINE O-ACYLTRANSFERASE, MITOCHONDRIAL-RELATED"/>
    <property type="match status" value="1"/>
</dbReference>
<organism evidence="7">
    <name type="scientific">marine metagenome</name>
    <dbReference type="NCBI Taxonomy" id="408172"/>
    <lineage>
        <taxon>unclassified sequences</taxon>
        <taxon>metagenomes</taxon>
        <taxon>ecological metagenomes</taxon>
    </lineage>
</organism>
<keyword evidence="1" id="KW-0444">Lipid biosynthesis</keyword>
<dbReference type="InterPro" id="IPR010137">
    <property type="entry name" value="Lipid_A_LpxA"/>
</dbReference>
<dbReference type="SUPFAM" id="SSF51161">
    <property type="entry name" value="Trimeric LpxA-like enzymes"/>
    <property type="match status" value="1"/>
</dbReference>
<evidence type="ECO:0000256" key="2">
    <source>
        <dbReference type="ARBA" id="ARBA00022556"/>
    </source>
</evidence>
<gene>
    <name evidence="7" type="ORF">METZ01_LOCUS52307</name>
</gene>
<dbReference type="PANTHER" id="PTHR43480">
    <property type="entry name" value="ACYL-[ACYL-CARRIER-PROTEIN]--UDP-N-ACETYLGLUCOSAMINE O-ACYLTRANSFERASE"/>
    <property type="match status" value="1"/>
</dbReference>
<dbReference type="InterPro" id="IPR037157">
    <property type="entry name" value="Acetyltransf_C_sf"/>
</dbReference>
<evidence type="ECO:0000256" key="3">
    <source>
        <dbReference type="ARBA" id="ARBA00022679"/>
    </source>
</evidence>
<protein>
    <recommendedName>
        <fullName evidence="6">UDP N-acetylglucosamine O-acyltransferase C-terminal domain-containing protein</fullName>
    </recommendedName>
</protein>
<keyword evidence="5" id="KW-0012">Acyltransferase</keyword>
<dbReference type="EMBL" id="UINC01002704">
    <property type="protein sequence ID" value="SUZ99453.1"/>
    <property type="molecule type" value="Genomic_DNA"/>
</dbReference>
<dbReference type="GO" id="GO:0008780">
    <property type="term" value="F:acyl-[acyl-carrier-protein]-UDP-N-acetylglucosamine O-acyltransferase activity"/>
    <property type="evidence" value="ECO:0007669"/>
    <property type="project" value="InterPro"/>
</dbReference>
<evidence type="ECO:0000259" key="6">
    <source>
        <dbReference type="Pfam" id="PF13720"/>
    </source>
</evidence>
<dbReference type="Gene3D" id="1.20.1180.10">
    <property type="entry name" value="Udp N-acetylglucosamine O-acyltransferase, C-terminal domain"/>
    <property type="match status" value="1"/>
</dbReference>
<dbReference type="Pfam" id="PF13720">
    <property type="entry name" value="Acetyltransf_11"/>
    <property type="match status" value="1"/>
</dbReference>
<evidence type="ECO:0000256" key="5">
    <source>
        <dbReference type="ARBA" id="ARBA00023315"/>
    </source>
</evidence>
<sequence>MAAVHVAHDCIVRDNVIMANMSTLGGHVEIQEYASLGGGVLVHQFCKIGSHVFIGGGFRAVQDVPPYILAVGEPLRFGGINSIGLKRRGFSIDTLSKIKKAYKIYFRSDLTRSKALDKIKNSISDNVEINNIFNFIDNSERGII</sequence>
<dbReference type="InterPro" id="IPR029098">
    <property type="entry name" value="Acetyltransf_C"/>
</dbReference>
<evidence type="ECO:0000256" key="4">
    <source>
        <dbReference type="ARBA" id="ARBA00023098"/>
    </source>
</evidence>
<name>A0A381SE88_9ZZZZ</name>
<dbReference type="GO" id="GO:0016020">
    <property type="term" value="C:membrane"/>
    <property type="evidence" value="ECO:0007669"/>
    <property type="project" value="GOC"/>
</dbReference>
<evidence type="ECO:0000313" key="7">
    <source>
        <dbReference type="EMBL" id="SUZ99453.1"/>
    </source>
</evidence>
<dbReference type="GO" id="GO:0009245">
    <property type="term" value="P:lipid A biosynthetic process"/>
    <property type="evidence" value="ECO:0007669"/>
    <property type="project" value="UniProtKB-KW"/>
</dbReference>
<feature type="domain" description="UDP N-acetylglucosamine O-acyltransferase C-terminal" evidence="6">
    <location>
        <begin position="63"/>
        <end position="144"/>
    </location>
</feature>
<evidence type="ECO:0000256" key="1">
    <source>
        <dbReference type="ARBA" id="ARBA00022516"/>
    </source>
</evidence>
<keyword evidence="4" id="KW-0443">Lipid metabolism</keyword>
<reference evidence="7" key="1">
    <citation type="submission" date="2018-05" db="EMBL/GenBank/DDBJ databases">
        <authorList>
            <person name="Lanie J.A."/>
            <person name="Ng W.-L."/>
            <person name="Kazmierczak K.M."/>
            <person name="Andrzejewski T.M."/>
            <person name="Davidsen T.M."/>
            <person name="Wayne K.J."/>
            <person name="Tettelin H."/>
            <person name="Glass J.I."/>
            <person name="Rusch D."/>
            <person name="Podicherti R."/>
            <person name="Tsui H.-C.T."/>
            <person name="Winkler M.E."/>
        </authorList>
    </citation>
    <scope>NUCLEOTIDE SEQUENCE</scope>
</reference>
<dbReference type="Gene3D" id="2.160.10.10">
    <property type="entry name" value="Hexapeptide repeat proteins"/>
    <property type="match status" value="1"/>
</dbReference>
<keyword evidence="2" id="KW-0441">Lipid A biosynthesis</keyword>
<accession>A0A381SE88</accession>
<dbReference type="InterPro" id="IPR011004">
    <property type="entry name" value="Trimer_LpxA-like_sf"/>
</dbReference>
<keyword evidence="3" id="KW-0808">Transferase</keyword>
<proteinExistence type="predicted"/>
<dbReference type="AlphaFoldDB" id="A0A381SE88"/>